<dbReference type="InterPro" id="IPR018484">
    <property type="entry name" value="FGGY_N"/>
</dbReference>
<evidence type="ECO:0000256" key="10">
    <source>
        <dbReference type="ARBA" id="ARBA00063665"/>
    </source>
</evidence>
<feature type="binding site" evidence="11">
    <location>
        <position position="16"/>
    </location>
    <ligand>
        <name>ATP</name>
        <dbReference type="ChEBI" id="CHEBI:30616"/>
    </ligand>
</feature>
<feature type="binding site" evidence="11">
    <location>
        <position position="136"/>
    </location>
    <ligand>
        <name>glycerol</name>
        <dbReference type="ChEBI" id="CHEBI:17754"/>
    </ligand>
</feature>
<keyword evidence="7 11" id="KW-0067">ATP-binding</keyword>
<comment type="catalytic activity">
    <reaction evidence="8 11">
        <text>glycerol + ATP = sn-glycerol 3-phosphate + ADP + H(+)</text>
        <dbReference type="Rhea" id="RHEA:21644"/>
        <dbReference type="ChEBI" id="CHEBI:15378"/>
        <dbReference type="ChEBI" id="CHEBI:17754"/>
        <dbReference type="ChEBI" id="CHEBI:30616"/>
        <dbReference type="ChEBI" id="CHEBI:57597"/>
        <dbReference type="ChEBI" id="CHEBI:456216"/>
        <dbReference type="EC" id="2.7.1.30"/>
    </reaction>
</comment>
<feature type="binding site" evidence="11">
    <location>
        <position position="268"/>
    </location>
    <ligand>
        <name>ADP</name>
        <dbReference type="ChEBI" id="CHEBI:456216"/>
    </ligand>
</feature>
<comment type="activity regulation">
    <text evidence="11">Activated by phosphorylation and inhibited by fructose 1,6-bisphosphate (FBP).</text>
</comment>
<dbReference type="FunFam" id="3.30.420.40:FF:000007">
    <property type="entry name" value="Glycerol kinase"/>
    <property type="match status" value="1"/>
</dbReference>
<comment type="similarity">
    <text evidence="2 11">Belongs to the FGGY kinase family.</text>
</comment>
<dbReference type="Pfam" id="PF02782">
    <property type="entry name" value="FGGY_C"/>
    <property type="match status" value="1"/>
</dbReference>
<evidence type="ECO:0000256" key="11">
    <source>
        <dbReference type="HAMAP-Rule" id="MF_00186"/>
    </source>
</evidence>
<comment type="function">
    <text evidence="9 11">Key enzyme in the regulation of glycerol uptake and metabolism. Catalyzes the phosphorylation of glycerol to yield sn-glycerol 3-phosphate.</text>
</comment>
<evidence type="ECO:0000313" key="15">
    <source>
        <dbReference type="Proteomes" id="UP000824231"/>
    </source>
</evidence>
<evidence type="ECO:0000256" key="4">
    <source>
        <dbReference type="ARBA" id="ARBA00022741"/>
    </source>
</evidence>
<feature type="binding site" evidence="11">
    <location>
        <position position="136"/>
    </location>
    <ligand>
        <name>sn-glycerol 3-phosphate</name>
        <dbReference type="ChEBI" id="CHEBI:57597"/>
    </ligand>
</feature>
<feature type="binding site" evidence="11">
    <location>
        <position position="311"/>
    </location>
    <ligand>
        <name>ATP</name>
        <dbReference type="ChEBI" id="CHEBI:30616"/>
    </ligand>
</feature>
<dbReference type="GO" id="GO:0006072">
    <property type="term" value="P:glycerol-3-phosphate metabolic process"/>
    <property type="evidence" value="ECO:0007669"/>
    <property type="project" value="InterPro"/>
</dbReference>
<feature type="binding site" evidence="11">
    <location>
        <position position="315"/>
    </location>
    <ligand>
        <name>ATP</name>
        <dbReference type="ChEBI" id="CHEBI:30616"/>
    </ligand>
</feature>
<evidence type="ECO:0000256" key="3">
    <source>
        <dbReference type="ARBA" id="ARBA00022679"/>
    </source>
</evidence>
<dbReference type="GO" id="GO:0019563">
    <property type="term" value="P:glycerol catabolic process"/>
    <property type="evidence" value="ECO:0007669"/>
    <property type="project" value="UniProtKB-UniRule"/>
</dbReference>
<dbReference type="InterPro" id="IPR043129">
    <property type="entry name" value="ATPase_NBD"/>
</dbReference>
<dbReference type="GO" id="GO:0005829">
    <property type="term" value="C:cytosol"/>
    <property type="evidence" value="ECO:0007669"/>
    <property type="project" value="TreeGrafter"/>
</dbReference>
<name>A0A9D2AK28_9LACO</name>
<feature type="binding site" evidence="11">
    <location>
        <position position="412"/>
    </location>
    <ligand>
        <name>ADP</name>
        <dbReference type="ChEBI" id="CHEBI:456216"/>
    </ligand>
</feature>
<dbReference type="Pfam" id="PF00370">
    <property type="entry name" value="FGGY_N"/>
    <property type="match status" value="1"/>
</dbReference>
<dbReference type="PIRSF" id="PIRSF000538">
    <property type="entry name" value="GlpK"/>
    <property type="match status" value="1"/>
</dbReference>
<organism evidence="14 15">
    <name type="scientific">Candidatus Limosilactobacillus merdigallinarum</name>
    <dbReference type="NCBI Taxonomy" id="2838652"/>
    <lineage>
        <taxon>Bacteria</taxon>
        <taxon>Bacillati</taxon>
        <taxon>Bacillota</taxon>
        <taxon>Bacilli</taxon>
        <taxon>Lactobacillales</taxon>
        <taxon>Lactobacillaceae</taxon>
        <taxon>Limosilactobacillus</taxon>
    </lineage>
</organism>
<dbReference type="GO" id="GO:0005524">
    <property type="term" value="F:ATP binding"/>
    <property type="evidence" value="ECO:0007669"/>
    <property type="project" value="UniProtKB-UniRule"/>
</dbReference>
<feature type="binding site" evidence="11">
    <location>
        <position position="14"/>
    </location>
    <ligand>
        <name>ATP</name>
        <dbReference type="ChEBI" id="CHEBI:30616"/>
    </ligand>
</feature>
<feature type="binding site" evidence="11">
    <location>
        <position position="85"/>
    </location>
    <ligand>
        <name>glycerol</name>
        <dbReference type="ChEBI" id="CHEBI:17754"/>
    </ligand>
</feature>
<dbReference type="PANTHER" id="PTHR10196:SF69">
    <property type="entry name" value="GLYCEROL KINASE"/>
    <property type="match status" value="1"/>
</dbReference>
<dbReference type="Gene3D" id="3.30.420.40">
    <property type="match status" value="2"/>
</dbReference>
<dbReference type="CDD" id="cd07786">
    <property type="entry name" value="FGGY_EcGK_like"/>
    <property type="match status" value="1"/>
</dbReference>
<comment type="caution">
    <text evidence="14">The sequence shown here is derived from an EMBL/GenBank/DDBJ whole genome shotgun (WGS) entry which is preliminary data.</text>
</comment>
<feature type="binding site" evidence="11">
    <location>
        <position position="412"/>
    </location>
    <ligand>
        <name>ATP</name>
        <dbReference type="ChEBI" id="CHEBI:30616"/>
    </ligand>
</feature>
<evidence type="ECO:0000256" key="7">
    <source>
        <dbReference type="ARBA" id="ARBA00022840"/>
    </source>
</evidence>
<dbReference type="Proteomes" id="UP000824231">
    <property type="component" value="Unassembled WGS sequence"/>
</dbReference>
<feature type="binding site" evidence="11">
    <location>
        <position position="14"/>
    </location>
    <ligand>
        <name>ADP</name>
        <dbReference type="ChEBI" id="CHEBI:456216"/>
    </ligand>
</feature>
<dbReference type="FunFam" id="3.30.420.40:FF:000008">
    <property type="entry name" value="Glycerol kinase"/>
    <property type="match status" value="1"/>
</dbReference>
<accession>A0A9D2AK28</accession>
<dbReference type="InterPro" id="IPR005999">
    <property type="entry name" value="Glycerol_kin"/>
</dbReference>
<dbReference type="EC" id="2.7.1.30" evidence="11"/>
<evidence type="ECO:0000313" key="14">
    <source>
        <dbReference type="EMBL" id="HIX35016.1"/>
    </source>
</evidence>
<dbReference type="AlphaFoldDB" id="A0A9D2AK28"/>
<feature type="binding site" evidence="11">
    <location>
        <position position="247"/>
    </location>
    <ligand>
        <name>glycerol</name>
        <dbReference type="ChEBI" id="CHEBI:17754"/>
    </ligand>
</feature>
<feature type="binding site" evidence="11">
    <location>
        <position position="246"/>
    </location>
    <ligand>
        <name>sn-glycerol 3-phosphate</name>
        <dbReference type="ChEBI" id="CHEBI:57597"/>
    </ligand>
</feature>
<evidence type="ECO:0000256" key="1">
    <source>
        <dbReference type="ARBA" id="ARBA00005190"/>
    </source>
</evidence>
<comment type="pathway">
    <text evidence="1 11">Polyol metabolism; glycerol degradation via glycerol kinase pathway; sn-glycerol 3-phosphate from glycerol: step 1/1.</text>
</comment>
<feature type="domain" description="Carbohydrate kinase FGGY C-terminal" evidence="13">
    <location>
        <begin position="263"/>
        <end position="451"/>
    </location>
</feature>
<evidence type="ECO:0000259" key="12">
    <source>
        <dbReference type="Pfam" id="PF00370"/>
    </source>
</evidence>
<comment type="PTM">
    <text evidence="11">The phosphoenolpyruvate-dependent sugar phosphotransferase system (PTS), including enzyme I, and histidine-containing protein (HPr) are required for the phosphorylation, which leads to the activation of the enzyme.</text>
</comment>
<evidence type="ECO:0000256" key="5">
    <source>
        <dbReference type="ARBA" id="ARBA00022777"/>
    </source>
</evidence>
<gene>
    <name evidence="11 14" type="primary">glpK</name>
    <name evidence="14" type="ORF">H9856_01170</name>
</gene>
<sequence>MNDQQYVMAIDEGTTSTRAIIFNHQGEEVAIAQQEFLQYFPQPGWVEHDAEEIWDAVQQVMSAVIIKSGIQPYKIAAIGITNQRETTVVWDRNTGKPIYHAIVWQSKQTAPTADHLANDGYTKLIHDKTGLVVDSYFSATKIKWILDKVPGAREKAERGDLLFGTIDTWLLWNLTDHHVHATDVTNASRTMLFNIHQMDWDQDILDLLDIPRAMLPEVKPSSHIFGYTAGYHFFGVQIPIAGIAGDQQAALFGQGAFEKGSVKNTYGTGAFTVMNTGTQPTLSDSGLLTTIAYGLDGETHYALEGSIFVAGSAVQWLRDGLKFFAHASSSEKLAVDAKSTGGVYVVPSFTGLGAPYWDQDVRGAIFGLTRGSDRGAVTRATLEAIAYQTKDVVDTMVKDTGIPLHKLAVDGGASRNDFLMQFQANILQTPIVRAKIEETTALGASYLAGLAVDFWSDQEELLKLSKSGTQFAPAMGKQEAAGLYAGWQRAVKATQFFAHGAEETLTNE</sequence>
<feature type="domain" description="Carbohydrate kinase FGGY N-terminal" evidence="12">
    <location>
        <begin position="6"/>
        <end position="253"/>
    </location>
</feature>
<keyword evidence="6 11" id="KW-0319">Glycerol metabolism</keyword>
<dbReference type="InterPro" id="IPR018485">
    <property type="entry name" value="FGGY_C"/>
</dbReference>
<reference evidence="14" key="2">
    <citation type="submission" date="2021-04" db="EMBL/GenBank/DDBJ databases">
        <authorList>
            <person name="Gilroy R."/>
        </authorList>
    </citation>
    <scope>NUCLEOTIDE SEQUENCE</scope>
    <source>
        <strain evidence="14">ChiSxjej3B15-572</strain>
    </source>
</reference>
<feature type="binding site" evidence="11">
    <location>
        <position position="268"/>
    </location>
    <ligand>
        <name>ATP</name>
        <dbReference type="ChEBI" id="CHEBI:30616"/>
    </ligand>
</feature>
<feature type="binding site" evidence="11">
    <location>
        <position position="18"/>
    </location>
    <ligand>
        <name>ADP</name>
        <dbReference type="ChEBI" id="CHEBI:456216"/>
    </ligand>
</feature>
<evidence type="ECO:0000256" key="6">
    <source>
        <dbReference type="ARBA" id="ARBA00022798"/>
    </source>
</evidence>
<feature type="binding site" evidence="11">
    <location>
        <position position="85"/>
    </location>
    <ligand>
        <name>sn-glycerol 3-phosphate</name>
        <dbReference type="ChEBI" id="CHEBI:57597"/>
    </ligand>
</feature>
<keyword evidence="3 11" id="KW-0808">Transferase</keyword>
<feature type="modified residue" description="Phosphohistidine; by HPr" evidence="11">
    <location>
        <position position="232"/>
    </location>
</feature>
<keyword evidence="4 11" id="KW-0547">Nucleotide-binding</keyword>
<feature type="binding site" evidence="11">
    <location>
        <position position="15"/>
    </location>
    <ligand>
        <name>ATP</name>
        <dbReference type="ChEBI" id="CHEBI:30616"/>
    </ligand>
</feature>
<dbReference type="NCBIfam" id="NF000756">
    <property type="entry name" value="PRK00047.1"/>
    <property type="match status" value="1"/>
</dbReference>
<dbReference type="PANTHER" id="PTHR10196">
    <property type="entry name" value="SUGAR KINASE"/>
    <property type="match status" value="1"/>
</dbReference>
<evidence type="ECO:0000256" key="9">
    <source>
        <dbReference type="ARBA" id="ARBA00054633"/>
    </source>
</evidence>
<dbReference type="EMBL" id="DXFH01000002">
    <property type="protein sequence ID" value="HIX35016.1"/>
    <property type="molecule type" value="Genomic_DNA"/>
</dbReference>
<feature type="binding site" evidence="11">
    <location>
        <position position="84"/>
    </location>
    <ligand>
        <name>glycerol</name>
        <dbReference type="ChEBI" id="CHEBI:17754"/>
    </ligand>
</feature>
<feature type="binding site" evidence="11">
    <location>
        <position position="84"/>
    </location>
    <ligand>
        <name>sn-glycerol 3-phosphate</name>
        <dbReference type="ChEBI" id="CHEBI:57597"/>
    </ligand>
</feature>
<protein>
    <recommendedName>
        <fullName evidence="11">Glycerol kinase</fullName>
        <ecNumber evidence="11">2.7.1.30</ecNumber>
    </recommendedName>
    <alternativeName>
        <fullName evidence="11">ATP:glycerol 3-phosphotransferase</fullName>
    </alternativeName>
    <alternativeName>
        <fullName evidence="11">Glycerokinase</fullName>
        <shortName evidence="11">GK</shortName>
    </alternativeName>
</protein>
<keyword evidence="11" id="KW-0597">Phosphoprotein</keyword>
<dbReference type="GO" id="GO:0004370">
    <property type="term" value="F:glycerol kinase activity"/>
    <property type="evidence" value="ECO:0007669"/>
    <property type="project" value="UniProtKB-UniRule"/>
</dbReference>
<dbReference type="HAMAP" id="MF_00186">
    <property type="entry name" value="Glycerol_kin"/>
    <property type="match status" value="1"/>
</dbReference>
<dbReference type="SUPFAM" id="SSF53067">
    <property type="entry name" value="Actin-like ATPase domain"/>
    <property type="match status" value="2"/>
</dbReference>
<evidence type="ECO:0000256" key="2">
    <source>
        <dbReference type="ARBA" id="ARBA00009156"/>
    </source>
</evidence>
<reference evidence="14" key="1">
    <citation type="journal article" date="2021" name="PeerJ">
        <title>Extensive microbial diversity within the chicken gut microbiome revealed by metagenomics and culture.</title>
        <authorList>
            <person name="Gilroy R."/>
            <person name="Ravi A."/>
            <person name="Getino M."/>
            <person name="Pursley I."/>
            <person name="Horton D.L."/>
            <person name="Alikhan N.F."/>
            <person name="Baker D."/>
            <person name="Gharbi K."/>
            <person name="Hall N."/>
            <person name="Watson M."/>
            <person name="Adriaenssens E.M."/>
            <person name="Foster-Nyarko E."/>
            <person name="Jarju S."/>
            <person name="Secka A."/>
            <person name="Antonio M."/>
            <person name="Oren A."/>
            <person name="Chaudhuri R.R."/>
            <person name="La Ragione R."/>
            <person name="Hildebrand F."/>
            <person name="Pallen M.J."/>
        </authorList>
    </citation>
    <scope>NUCLEOTIDE SEQUENCE</scope>
    <source>
        <strain evidence="14">ChiSxjej3B15-572</strain>
    </source>
</reference>
<keyword evidence="5 11" id="KW-0418">Kinase</keyword>
<proteinExistence type="inferred from homology"/>
<dbReference type="NCBIfam" id="TIGR01311">
    <property type="entry name" value="glycerol_kin"/>
    <property type="match status" value="1"/>
</dbReference>
<evidence type="ECO:0000256" key="8">
    <source>
        <dbReference type="ARBA" id="ARBA00052101"/>
    </source>
</evidence>
<dbReference type="InterPro" id="IPR000577">
    <property type="entry name" value="Carb_kinase_FGGY"/>
</dbReference>
<feature type="binding site" evidence="11">
    <location>
        <position position="311"/>
    </location>
    <ligand>
        <name>ADP</name>
        <dbReference type="ChEBI" id="CHEBI:456216"/>
    </ligand>
</feature>
<feature type="binding site" evidence="11">
    <location>
        <position position="246"/>
    </location>
    <ligand>
        <name>glycerol</name>
        <dbReference type="ChEBI" id="CHEBI:17754"/>
    </ligand>
</feature>
<evidence type="ECO:0000259" key="13">
    <source>
        <dbReference type="Pfam" id="PF02782"/>
    </source>
</evidence>
<feature type="binding site" evidence="11">
    <location>
        <position position="14"/>
    </location>
    <ligand>
        <name>sn-glycerol 3-phosphate</name>
        <dbReference type="ChEBI" id="CHEBI:57597"/>
    </ligand>
</feature>
<feature type="binding site" evidence="11">
    <location>
        <position position="416"/>
    </location>
    <ligand>
        <name>ADP</name>
        <dbReference type="ChEBI" id="CHEBI:456216"/>
    </ligand>
</feature>
<comment type="subunit">
    <text evidence="10 11">Homotetramer and homodimer (in equilibrium).</text>
</comment>